<evidence type="ECO:0000259" key="9">
    <source>
        <dbReference type="Pfam" id="PF00156"/>
    </source>
</evidence>
<name>L0W911_9GAMM</name>
<evidence type="ECO:0000259" key="10">
    <source>
        <dbReference type="Pfam" id="PF13793"/>
    </source>
</evidence>
<dbReference type="GO" id="GO:0006015">
    <property type="term" value="P:5-phosphoribose 1-diphosphate biosynthetic process"/>
    <property type="evidence" value="ECO:0007669"/>
    <property type="project" value="TreeGrafter"/>
</dbReference>
<dbReference type="PATRIC" id="fig|1177179.3.peg.2913"/>
<dbReference type="PANTHER" id="PTHR10210">
    <property type="entry name" value="RIBOSE-PHOSPHATE DIPHOSPHOKINASE FAMILY MEMBER"/>
    <property type="match status" value="1"/>
</dbReference>
<dbReference type="NCBIfam" id="TIGR01251">
    <property type="entry name" value="ribP_PPkin"/>
    <property type="match status" value="1"/>
</dbReference>
<dbReference type="InterPro" id="IPR029099">
    <property type="entry name" value="Pribosyltran_N"/>
</dbReference>
<evidence type="ECO:0000256" key="8">
    <source>
        <dbReference type="RuleBase" id="RU004324"/>
    </source>
</evidence>
<keyword evidence="3 8" id="KW-0545">Nucleotide biosynthesis</keyword>
<dbReference type="Pfam" id="PF13793">
    <property type="entry name" value="Pribosyltran_N"/>
    <property type="match status" value="1"/>
</dbReference>
<comment type="caution">
    <text evidence="11">The sequence shown here is derived from an EMBL/GenBank/DDBJ whole genome shotgun (WGS) entry which is preliminary data.</text>
</comment>
<feature type="domain" description="Ribose-phosphate pyrophosphokinase N-terminal" evidence="10">
    <location>
        <begin position="7"/>
        <end position="118"/>
    </location>
</feature>
<dbReference type="GO" id="GO:0005737">
    <property type="term" value="C:cytoplasm"/>
    <property type="evidence" value="ECO:0007669"/>
    <property type="project" value="TreeGrafter"/>
</dbReference>
<dbReference type="PANTHER" id="PTHR10210:SF32">
    <property type="entry name" value="RIBOSE-PHOSPHATE PYROPHOSPHOKINASE 2"/>
    <property type="match status" value="1"/>
</dbReference>
<dbReference type="GO" id="GO:0000287">
    <property type="term" value="F:magnesium ion binding"/>
    <property type="evidence" value="ECO:0007669"/>
    <property type="project" value="InterPro"/>
</dbReference>
<dbReference type="Gene3D" id="3.40.50.2020">
    <property type="match status" value="2"/>
</dbReference>
<evidence type="ECO:0000256" key="3">
    <source>
        <dbReference type="ARBA" id="ARBA00022727"/>
    </source>
</evidence>
<keyword evidence="6" id="KW-0067">ATP-binding</keyword>
<evidence type="ECO:0000256" key="4">
    <source>
        <dbReference type="ARBA" id="ARBA00022741"/>
    </source>
</evidence>
<dbReference type="GO" id="GO:0004749">
    <property type="term" value="F:ribose phosphate diphosphokinase activity"/>
    <property type="evidence" value="ECO:0007669"/>
    <property type="project" value="UniProtKB-EC"/>
</dbReference>
<dbReference type="SUPFAM" id="SSF53271">
    <property type="entry name" value="PRTase-like"/>
    <property type="match status" value="2"/>
</dbReference>
<reference evidence="11 12" key="1">
    <citation type="journal article" date="2012" name="J. Bacteriol.">
        <title>Genome Sequence of the Alkane-Degrading Bacterium Alcanivorax hongdengensis Type Strain A-11-3.</title>
        <authorList>
            <person name="Lai Q."/>
            <person name="Shao Z."/>
        </authorList>
    </citation>
    <scope>NUCLEOTIDE SEQUENCE [LARGE SCALE GENOMIC DNA]</scope>
    <source>
        <strain evidence="11 12">A-11-3</strain>
    </source>
</reference>
<dbReference type="GO" id="GO:0016301">
    <property type="term" value="F:kinase activity"/>
    <property type="evidence" value="ECO:0007669"/>
    <property type="project" value="UniProtKB-KW"/>
</dbReference>
<keyword evidence="5 11" id="KW-0418">Kinase</keyword>
<dbReference type="Pfam" id="PF00156">
    <property type="entry name" value="Pribosyltran"/>
    <property type="match status" value="1"/>
</dbReference>
<evidence type="ECO:0000256" key="2">
    <source>
        <dbReference type="ARBA" id="ARBA00022679"/>
    </source>
</evidence>
<proteinExistence type="inferred from homology"/>
<dbReference type="InterPro" id="IPR029057">
    <property type="entry name" value="PRTase-like"/>
</dbReference>
<comment type="similarity">
    <text evidence="8">Belongs to the ribose-phosphate pyrophosphokinase family.</text>
</comment>
<accession>L0W911</accession>
<evidence type="ECO:0000256" key="5">
    <source>
        <dbReference type="ARBA" id="ARBA00022777"/>
    </source>
</evidence>
<feature type="domain" description="Phosphoribosyltransferase" evidence="9">
    <location>
        <begin position="155"/>
        <end position="277"/>
    </location>
</feature>
<organism evidence="11 12">
    <name type="scientific">Alcanivorax hongdengensis A-11-3</name>
    <dbReference type="NCBI Taxonomy" id="1177179"/>
    <lineage>
        <taxon>Bacteria</taxon>
        <taxon>Pseudomonadati</taxon>
        <taxon>Pseudomonadota</taxon>
        <taxon>Gammaproteobacteria</taxon>
        <taxon>Oceanospirillales</taxon>
        <taxon>Alcanivoracaceae</taxon>
        <taxon>Alcanivorax</taxon>
    </lineage>
</organism>
<evidence type="ECO:0000313" key="11">
    <source>
        <dbReference type="EMBL" id="EKF73228.1"/>
    </source>
</evidence>
<dbReference type="InterPro" id="IPR000836">
    <property type="entry name" value="PRTase_dom"/>
</dbReference>
<gene>
    <name evidence="11" type="ORF">A11A3_14797</name>
</gene>
<evidence type="ECO:0000313" key="12">
    <source>
        <dbReference type="Proteomes" id="UP000010164"/>
    </source>
</evidence>
<dbReference type="eggNOG" id="COG0462">
    <property type="taxonomic scope" value="Bacteria"/>
</dbReference>
<dbReference type="RefSeq" id="WP_008930129.1">
    <property type="nucleotide sequence ID" value="NZ_AMRJ01000031.1"/>
</dbReference>
<keyword evidence="2" id="KW-0808">Transferase</keyword>
<evidence type="ECO:0000256" key="1">
    <source>
        <dbReference type="ARBA" id="ARBA00013247"/>
    </source>
</evidence>
<dbReference type="NCBIfam" id="NF005537">
    <property type="entry name" value="PRK07199.1"/>
    <property type="match status" value="1"/>
</dbReference>
<sequence length="296" mass="32915">MTIRWNVLFNLHSDKELALTLCGSLDLREGQLDMRHFPDGESYVRVLDEVKDLNVVVLADLYQPDHRTLPLLLLAETLRDLGAKEILLVAPYLPYMRQDKRFHGGEGVTSRYFAQLLSRYFSALVTVDPHLHRYHVLSEIYGIPTQVGHAAPVIAEWIAANVNNPVLIGPDSESEQWVSAVAKQAGAPFTVLSKTRRGDREVEISVPHLEQWLNHTPVLVDDIISSGHTMLETIVHLERFGLPKVVCIGVHGIFAEGADMELIDKSARLVTCNTISHPSNAINIGGLLATSIRELA</sequence>
<keyword evidence="4" id="KW-0547">Nucleotide-binding</keyword>
<evidence type="ECO:0000256" key="7">
    <source>
        <dbReference type="ARBA" id="ARBA00049535"/>
    </source>
</evidence>
<keyword evidence="12" id="KW-1185">Reference proteome</keyword>
<dbReference type="AlphaFoldDB" id="L0W911"/>
<dbReference type="STRING" id="1177179.A11A3_14797"/>
<dbReference type="GO" id="GO:0006164">
    <property type="term" value="P:purine nucleotide biosynthetic process"/>
    <property type="evidence" value="ECO:0007669"/>
    <property type="project" value="TreeGrafter"/>
</dbReference>
<dbReference type="Proteomes" id="UP000010164">
    <property type="component" value="Unassembled WGS sequence"/>
</dbReference>
<dbReference type="GO" id="GO:0002189">
    <property type="term" value="C:ribose phosphate diphosphokinase complex"/>
    <property type="evidence" value="ECO:0007669"/>
    <property type="project" value="TreeGrafter"/>
</dbReference>
<evidence type="ECO:0000256" key="6">
    <source>
        <dbReference type="ARBA" id="ARBA00022840"/>
    </source>
</evidence>
<protein>
    <recommendedName>
        <fullName evidence="1">ribose-phosphate diphosphokinase</fullName>
        <ecNumber evidence="1">2.7.6.1</ecNumber>
    </recommendedName>
</protein>
<dbReference type="OrthoDB" id="324294at2"/>
<dbReference type="SMART" id="SM01400">
    <property type="entry name" value="Pribosyltran_N"/>
    <property type="match status" value="1"/>
</dbReference>
<dbReference type="GO" id="GO:0005524">
    <property type="term" value="F:ATP binding"/>
    <property type="evidence" value="ECO:0007669"/>
    <property type="project" value="UniProtKB-KW"/>
</dbReference>
<dbReference type="InterPro" id="IPR005946">
    <property type="entry name" value="Rib-P_diPkinase"/>
</dbReference>
<comment type="catalytic activity">
    <reaction evidence="7">
        <text>D-ribose 5-phosphate + ATP = 5-phospho-alpha-D-ribose 1-diphosphate + AMP + H(+)</text>
        <dbReference type="Rhea" id="RHEA:15609"/>
        <dbReference type="ChEBI" id="CHEBI:15378"/>
        <dbReference type="ChEBI" id="CHEBI:30616"/>
        <dbReference type="ChEBI" id="CHEBI:58017"/>
        <dbReference type="ChEBI" id="CHEBI:78346"/>
        <dbReference type="ChEBI" id="CHEBI:456215"/>
        <dbReference type="EC" id="2.7.6.1"/>
    </reaction>
</comment>
<dbReference type="CDD" id="cd06223">
    <property type="entry name" value="PRTases_typeI"/>
    <property type="match status" value="1"/>
</dbReference>
<dbReference type="EC" id="2.7.6.1" evidence="1"/>
<dbReference type="EMBL" id="AMRJ01000031">
    <property type="protein sequence ID" value="EKF73228.1"/>
    <property type="molecule type" value="Genomic_DNA"/>
</dbReference>